<gene>
    <name evidence="1" type="ORF">ACFO0B_02315</name>
</gene>
<name>A0ABV8DM23_9NOCA</name>
<accession>A0ABV8DM23</accession>
<protein>
    <submittedName>
        <fullName evidence="1">Uncharacterized protein</fullName>
    </submittedName>
</protein>
<dbReference type="RefSeq" id="WP_378610590.1">
    <property type="nucleotide sequence ID" value="NZ_JBHSAX010000003.1"/>
</dbReference>
<reference evidence="2" key="1">
    <citation type="journal article" date="2019" name="Int. J. Syst. Evol. Microbiol.">
        <title>The Global Catalogue of Microorganisms (GCM) 10K type strain sequencing project: providing services to taxonomists for standard genome sequencing and annotation.</title>
        <authorList>
            <consortium name="The Broad Institute Genomics Platform"/>
            <consortium name="The Broad Institute Genome Sequencing Center for Infectious Disease"/>
            <person name="Wu L."/>
            <person name="Ma J."/>
        </authorList>
    </citation>
    <scope>NUCLEOTIDE SEQUENCE [LARGE SCALE GENOMIC DNA]</scope>
    <source>
        <strain evidence="2">CGMCC 4.7330</strain>
    </source>
</reference>
<keyword evidence="2" id="KW-1185">Reference proteome</keyword>
<organism evidence="1 2">
    <name type="scientific">Nocardia jiangsuensis</name>
    <dbReference type="NCBI Taxonomy" id="1691563"/>
    <lineage>
        <taxon>Bacteria</taxon>
        <taxon>Bacillati</taxon>
        <taxon>Actinomycetota</taxon>
        <taxon>Actinomycetes</taxon>
        <taxon>Mycobacteriales</taxon>
        <taxon>Nocardiaceae</taxon>
        <taxon>Nocardia</taxon>
    </lineage>
</organism>
<dbReference type="EMBL" id="JBHSAX010000003">
    <property type="protein sequence ID" value="MFC3960819.1"/>
    <property type="molecule type" value="Genomic_DNA"/>
</dbReference>
<dbReference type="Proteomes" id="UP001595696">
    <property type="component" value="Unassembled WGS sequence"/>
</dbReference>
<proteinExistence type="predicted"/>
<evidence type="ECO:0000313" key="2">
    <source>
        <dbReference type="Proteomes" id="UP001595696"/>
    </source>
</evidence>
<sequence>MTLPKDIDPITESVRSSINWFVRIEVEFSGATGAIERAERGIAVYPG</sequence>
<evidence type="ECO:0000313" key="1">
    <source>
        <dbReference type="EMBL" id="MFC3960819.1"/>
    </source>
</evidence>
<comment type="caution">
    <text evidence="1">The sequence shown here is derived from an EMBL/GenBank/DDBJ whole genome shotgun (WGS) entry which is preliminary data.</text>
</comment>